<keyword evidence="2" id="KW-0479">Metal-binding</keyword>
<dbReference type="EMBL" id="JBHRYR010000005">
    <property type="protein sequence ID" value="MFC3854185.1"/>
    <property type="molecule type" value="Genomic_DNA"/>
</dbReference>
<feature type="chain" id="PRO_5047420784" evidence="4">
    <location>
        <begin position="22"/>
        <end position="248"/>
    </location>
</feature>
<dbReference type="InterPro" id="IPR044084">
    <property type="entry name" value="AvModA-like_subst-bd"/>
</dbReference>
<dbReference type="Proteomes" id="UP001595617">
    <property type="component" value="Unassembled WGS sequence"/>
</dbReference>
<evidence type="ECO:0000313" key="6">
    <source>
        <dbReference type="Proteomes" id="UP001595617"/>
    </source>
</evidence>
<protein>
    <submittedName>
        <fullName evidence="5">Molybdate ABC transporter substrate-binding protein</fullName>
    </submittedName>
</protein>
<evidence type="ECO:0000256" key="2">
    <source>
        <dbReference type="ARBA" id="ARBA00022723"/>
    </source>
</evidence>
<keyword evidence="6" id="KW-1185">Reference proteome</keyword>
<dbReference type="PANTHER" id="PTHR30632:SF14">
    <property type="entry name" value="TUNGSTATE_MOLYBDATE_CHROMATE-BINDING PROTEIN MODA"/>
    <property type="match status" value="1"/>
</dbReference>
<comment type="similarity">
    <text evidence="1">Belongs to the bacterial solute-binding protein ModA family.</text>
</comment>
<organism evidence="5 6">
    <name type="scientific">Saccharospirillum mangrovi</name>
    <dbReference type="NCBI Taxonomy" id="2161747"/>
    <lineage>
        <taxon>Bacteria</taxon>
        <taxon>Pseudomonadati</taxon>
        <taxon>Pseudomonadota</taxon>
        <taxon>Gammaproteobacteria</taxon>
        <taxon>Oceanospirillales</taxon>
        <taxon>Saccharospirillaceae</taxon>
        <taxon>Saccharospirillum</taxon>
    </lineage>
</organism>
<dbReference type="Gene3D" id="3.40.190.10">
    <property type="entry name" value="Periplasmic binding protein-like II"/>
    <property type="match status" value="2"/>
</dbReference>
<comment type="caution">
    <text evidence="5">The sequence shown here is derived from an EMBL/GenBank/DDBJ whole genome shotgun (WGS) entry which is preliminary data.</text>
</comment>
<name>A0ABV8A1C5_9GAMM</name>
<gene>
    <name evidence="5" type="primary">modA</name>
    <name evidence="5" type="ORF">ACFOOG_15180</name>
</gene>
<dbReference type="Pfam" id="PF13531">
    <property type="entry name" value="SBP_bac_11"/>
    <property type="match status" value="1"/>
</dbReference>
<evidence type="ECO:0000256" key="4">
    <source>
        <dbReference type="SAM" id="SignalP"/>
    </source>
</evidence>
<dbReference type="SUPFAM" id="SSF53850">
    <property type="entry name" value="Periplasmic binding protein-like II"/>
    <property type="match status" value="1"/>
</dbReference>
<dbReference type="InterPro" id="IPR005950">
    <property type="entry name" value="ModA"/>
</dbReference>
<evidence type="ECO:0000256" key="3">
    <source>
        <dbReference type="ARBA" id="ARBA00022729"/>
    </source>
</evidence>
<accession>A0ABV8A1C5</accession>
<evidence type="ECO:0000256" key="1">
    <source>
        <dbReference type="ARBA" id="ARBA00009175"/>
    </source>
</evidence>
<dbReference type="InterPro" id="IPR050682">
    <property type="entry name" value="ModA/WtpA"/>
</dbReference>
<sequence length="248" mass="26712">MFARSFLALLLSLLGSTLAGAQNLTVVAAASVRHAMQDIVASYQQQFPDDAIRIIFGASGGLTTQIINGAPFDLFFSADTALPQRLYDEGLTTGKPVVYAEGRLVLWSADLDASTLTLHDLTSPNIRRIAMAQPRTAPYGQRAQEALTNLGLWDVVEEKIVFGENISQAARMAEAGAAEIGLIALSLAVVPPLNDQPFQLIDRDLHAPLTQAFVITRRAASNPIAHRFADFIGTPEVTAILRQHGLHS</sequence>
<proteinExistence type="inferred from homology"/>
<dbReference type="RefSeq" id="WP_380698216.1">
    <property type="nucleotide sequence ID" value="NZ_JBHRYR010000005.1"/>
</dbReference>
<evidence type="ECO:0000313" key="5">
    <source>
        <dbReference type="EMBL" id="MFC3854185.1"/>
    </source>
</evidence>
<dbReference type="PIRSF" id="PIRSF004846">
    <property type="entry name" value="ModA"/>
    <property type="match status" value="1"/>
</dbReference>
<dbReference type="PANTHER" id="PTHR30632">
    <property type="entry name" value="MOLYBDATE-BINDING PERIPLASMIC PROTEIN"/>
    <property type="match status" value="1"/>
</dbReference>
<dbReference type="CDD" id="cd13539">
    <property type="entry name" value="PBP2_AvModA"/>
    <property type="match status" value="1"/>
</dbReference>
<dbReference type="NCBIfam" id="TIGR01256">
    <property type="entry name" value="modA"/>
    <property type="match status" value="1"/>
</dbReference>
<feature type="signal peptide" evidence="4">
    <location>
        <begin position="1"/>
        <end position="21"/>
    </location>
</feature>
<keyword evidence="3 4" id="KW-0732">Signal</keyword>
<reference evidence="6" key="1">
    <citation type="journal article" date="2019" name="Int. J. Syst. Evol. Microbiol.">
        <title>The Global Catalogue of Microorganisms (GCM) 10K type strain sequencing project: providing services to taxonomists for standard genome sequencing and annotation.</title>
        <authorList>
            <consortium name="The Broad Institute Genomics Platform"/>
            <consortium name="The Broad Institute Genome Sequencing Center for Infectious Disease"/>
            <person name="Wu L."/>
            <person name="Ma J."/>
        </authorList>
    </citation>
    <scope>NUCLEOTIDE SEQUENCE [LARGE SCALE GENOMIC DNA]</scope>
    <source>
        <strain evidence="6">IBRC 10765</strain>
    </source>
</reference>